<dbReference type="RefSeq" id="WP_378480092.1">
    <property type="nucleotide sequence ID" value="NZ_JBHUIW010000041.1"/>
</dbReference>
<sequence>MDDRTKLLQSLSIDRSPAAAAPRRRLWPVLVGGVAAGLAAAAAVWTVVPHEGAPSAPRVAAETSAPPTPAPPTGPPTAQPTTGPAPATVGQAPATAPAARPRAAGLAASGYVVARRKATVAAEITGKVTETLVEEGMVVEAGQPVARIDSTLAATDLALAAARVEAADAAVTAISADLRDAERILERTRSLSQKSFATEADLTRTEARVHVLRAQLAQAKAQKAAATLDARRAGEVLEKHTIKAPFGGVVVDRSAQPGEMISPMSAGGSFTRTGICTIVDMESLEVEVDVNEAFIGRVHKGGPVQAVLDAYPDWIIPAYVIAIVPTANREKATVKVRIGFRAKDPRILPDMAVKVTFLDDTAANGGSGGPAGAATAPERAAAAR</sequence>
<feature type="compositionally biased region" description="Low complexity" evidence="2">
    <location>
        <begin position="372"/>
        <end position="384"/>
    </location>
</feature>
<dbReference type="Proteomes" id="UP001597314">
    <property type="component" value="Unassembled WGS sequence"/>
</dbReference>
<dbReference type="NCBIfam" id="TIGR01730">
    <property type="entry name" value="RND_mfp"/>
    <property type="match status" value="1"/>
</dbReference>
<comment type="caution">
    <text evidence="5">The sequence shown here is derived from an EMBL/GenBank/DDBJ whole genome shotgun (WGS) entry which is preliminary data.</text>
</comment>
<feature type="transmembrane region" description="Helical" evidence="3">
    <location>
        <begin position="26"/>
        <end position="48"/>
    </location>
</feature>
<dbReference type="PANTHER" id="PTHR30469">
    <property type="entry name" value="MULTIDRUG RESISTANCE PROTEIN MDTA"/>
    <property type="match status" value="1"/>
</dbReference>
<dbReference type="InterPro" id="IPR006143">
    <property type="entry name" value="RND_pump_MFP"/>
</dbReference>
<feature type="region of interest" description="Disordered" evidence="2">
    <location>
        <begin position="55"/>
        <end position="98"/>
    </location>
</feature>
<evidence type="ECO:0000256" key="1">
    <source>
        <dbReference type="ARBA" id="ARBA00009477"/>
    </source>
</evidence>
<organism evidence="5 6">
    <name type="scientific">Rhodoplanes azumiensis</name>
    <dbReference type="NCBI Taxonomy" id="1897628"/>
    <lineage>
        <taxon>Bacteria</taxon>
        <taxon>Pseudomonadati</taxon>
        <taxon>Pseudomonadota</taxon>
        <taxon>Alphaproteobacteria</taxon>
        <taxon>Hyphomicrobiales</taxon>
        <taxon>Nitrobacteraceae</taxon>
        <taxon>Rhodoplanes</taxon>
    </lineage>
</organism>
<dbReference type="EMBL" id="JBHUIW010000041">
    <property type="protein sequence ID" value="MFD2184960.1"/>
    <property type="molecule type" value="Genomic_DNA"/>
</dbReference>
<dbReference type="Gene3D" id="2.40.30.170">
    <property type="match status" value="1"/>
</dbReference>
<evidence type="ECO:0000313" key="5">
    <source>
        <dbReference type="EMBL" id="MFD2184960.1"/>
    </source>
</evidence>
<keyword evidence="3" id="KW-0812">Transmembrane</keyword>
<protein>
    <submittedName>
        <fullName evidence="5">Efflux RND transporter periplasmic adaptor subunit</fullName>
    </submittedName>
</protein>
<accession>A0ABW5AR33</accession>
<dbReference type="InterPro" id="IPR058792">
    <property type="entry name" value="Beta-barrel_RND_2"/>
</dbReference>
<dbReference type="Pfam" id="PF25954">
    <property type="entry name" value="Beta-barrel_RND_2"/>
    <property type="match status" value="1"/>
</dbReference>
<comment type="similarity">
    <text evidence="1">Belongs to the membrane fusion protein (MFP) (TC 8.A.1) family.</text>
</comment>
<feature type="region of interest" description="Disordered" evidence="2">
    <location>
        <begin position="364"/>
        <end position="384"/>
    </location>
</feature>
<dbReference type="SUPFAM" id="SSF111369">
    <property type="entry name" value="HlyD-like secretion proteins"/>
    <property type="match status" value="1"/>
</dbReference>
<gene>
    <name evidence="5" type="ORF">ACFSOX_22625</name>
</gene>
<proteinExistence type="inferred from homology"/>
<dbReference type="Gene3D" id="2.40.50.100">
    <property type="match status" value="2"/>
</dbReference>
<name>A0ABW5AR33_9BRAD</name>
<evidence type="ECO:0000313" key="6">
    <source>
        <dbReference type="Proteomes" id="UP001597314"/>
    </source>
</evidence>
<dbReference type="PANTHER" id="PTHR30469:SF38">
    <property type="entry name" value="HLYD FAMILY SECRETION PROTEIN"/>
    <property type="match status" value="1"/>
</dbReference>
<evidence type="ECO:0000259" key="4">
    <source>
        <dbReference type="Pfam" id="PF25954"/>
    </source>
</evidence>
<feature type="domain" description="CusB-like beta-barrel" evidence="4">
    <location>
        <begin position="286"/>
        <end position="358"/>
    </location>
</feature>
<keyword evidence="6" id="KW-1185">Reference proteome</keyword>
<feature type="compositionally biased region" description="Pro residues" evidence="2">
    <location>
        <begin position="66"/>
        <end position="78"/>
    </location>
</feature>
<evidence type="ECO:0000256" key="3">
    <source>
        <dbReference type="SAM" id="Phobius"/>
    </source>
</evidence>
<keyword evidence="3" id="KW-0472">Membrane</keyword>
<reference evidence="6" key="1">
    <citation type="journal article" date="2019" name="Int. J. Syst. Evol. Microbiol.">
        <title>The Global Catalogue of Microorganisms (GCM) 10K type strain sequencing project: providing services to taxonomists for standard genome sequencing and annotation.</title>
        <authorList>
            <consortium name="The Broad Institute Genomics Platform"/>
            <consortium name="The Broad Institute Genome Sequencing Center for Infectious Disease"/>
            <person name="Wu L."/>
            <person name="Ma J."/>
        </authorList>
    </citation>
    <scope>NUCLEOTIDE SEQUENCE [LARGE SCALE GENOMIC DNA]</scope>
    <source>
        <strain evidence="6">CGMCC 1.6774</strain>
    </source>
</reference>
<keyword evidence="3" id="KW-1133">Transmembrane helix</keyword>
<feature type="compositionally biased region" description="Low complexity" evidence="2">
    <location>
        <begin position="79"/>
        <end position="98"/>
    </location>
</feature>
<evidence type="ECO:0000256" key="2">
    <source>
        <dbReference type="SAM" id="MobiDB-lite"/>
    </source>
</evidence>